<feature type="domain" description="DUF4372" evidence="1">
    <location>
        <begin position="5"/>
        <end position="65"/>
    </location>
</feature>
<dbReference type="InterPro" id="IPR025399">
    <property type="entry name" value="DUF4372"/>
</dbReference>
<proteinExistence type="predicted"/>
<reference evidence="3" key="1">
    <citation type="submission" date="2017-02" db="EMBL/GenBank/DDBJ databases">
        <authorList>
            <person name="Varghese N."/>
            <person name="Submissions S."/>
        </authorList>
    </citation>
    <scope>NUCLEOTIDE SEQUENCE [LARGE SCALE GENOMIC DNA]</scope>
    <source>
        <strain evidence="3">DSM 24412</strain>
    </source>
</reference>
<dbReference type="Proteomes" id="UP000191055">
    <property type="component" value="Unassembled WGS sequence"/>
</dbReference>
<evidence type="ECO:0000313" key="2">
    <source>
        <dbReference type="EMBL" id="SKC07256.1"/>
    </source>
</evidence>
<dbReference type="EMBL" id="FUYV01000009">
    <property type="protein sequence ID" value="SKC07256.1"/>
    <property type="molecule type" value="Genomic_DNA"/>
</dbReference>
<evidence type="ECO:0000313" key="3">
    <source>
        <dbReference type="Proteomes" id="UP000191055"/>
    </source>
</evidence>
<dbReference type="Pfam" id="PF14294">
    <property type="entry name" value="DUF4372"/>
    <property type="match status" value="1"/>
</dbReference>
<dbReference type="RefSeq" id="WP_143255056.1">
    <property type="nucleotide sequence ID" value="NZ_FUYV01000009.1"/>
</dbReference>
<evidence type="ECO:0000259" key="1">
    <source>
        <dbReference type="Pfam" id="PF14294"/>
    </source>
</evidence>
<accession>A0A1T5GFS9</accession>
<keyword evidence="3" id="KW-1185">Reference proteome</keyword>
<feature type="non-terminal residue" evidence="2">
    <location>
        <position position="65"/>
    </location>
</feature>
<gene>
    <name evidence="2" type="ORF">SAMN03080601_01850</name>
</gene>
<organism evidence="2 3">
    <name type="scientific">Alkalitalea saponilacus</name>
    <dbReference type="NCBI Taxonomy" id="889453"/>
    <lineage>
        <taxon>Bacteria</taxon>
        <taxon>Pseudomonadati</taxon>
        <taxon>Bacteroidota</taxon>
        <taxon>Bacteroidia</taxon>
        <taxon>Marinilabiliales</taxon>
        <taxon>Marinilabiliaceae</taxon>
        <taxon>Alkalitalea</taxon>
    </lineage>
</organism>
<dbReference type="OrthoDB" id="7327264at2"/>
<sequence length="65" mass="7737">MYQDKYVFAQLVSFLNRSKFNRIVAKYKGDKYVKHFTCWNQLLSLMFGQLTNRESLRDLIVALDA</sequence>
<dbReference type="AlphaFoldDB" id="A0A1T5GFS9"/>
<name>A0A1T5GFS9_9BACT</name>
<protein>
    <recommendedName>
        <fullName evidence="1">DUF4372 domain-containing protein</fullName>
    </recommendedName>
</protein>